<dbReference type="SUPFAM" id="SSF51726">
    <property type="entry name" value="UROD/MetE-like"/>
    <property type="match status" value="1"/>
</dbReference>
<dbReference type="OrthoDB" id="7772923at2759"/>
<dbReference type="GO" id="GO:0003871">
    <property type="term" value="F:5-methyltetrahydropteroyltriglutamate-homocysteine S-methyltransferase activity"/>
    <property type="evidence" value="ECO:0007669"/>
    <property type="project" value="InterPro"/>
</dbReference>
<dbReference type="GO" id="GO:0009086">
    <property type="term" value="P:methionine biosynthetic process"/>
    <property type="evidence" value="ECO:0007669"/>
    <property type="project" value="InterPro"/>
</dbReference>
<sequence>MSPPFRAEHLGSLLRPADLLAKRTAITEHKANPEELPPVENAAIEFIVKKQTELGFRSITDGEYGRHMFWGTFFPNLNGMTEIYHPPIGIFRAYAPDVAAFIESVQIPGESVVCTGKISHTGESTYVGQVKHLQSLVPEDRWGEIKLTVAAPSWYHLRYMEGQAYPKDVYVNDKEYFADIAKAYQVELDILYKAGLRNVQFDDPNLVCESIMHFLPPDFCSEKMLKGWEEDKTNITSADDMFDAYIQLYNDCLSKAPADMHFGVHLCRGNFVGSRHFSEGSYDRIATKLFQSLNVHTYYLEYDTPRAGGFEPLAYLPKNKYVILGVVTSKFPKLEDKEEMKHRVYEAAEIIAKGNGETKEDALGRMGVSPQCGFASHEAGNSIDMQGMEDKLRLIREIADEIWSGEA</sequence>
<comment type="caution">
    <text evidence="1">The sequence shown here is derived from an EMBL/GenBank/DDBJ whole genome shotgun (WGS) entry which is preliminary data.</text>
</comment>
<dbReference type="Gene3D" id="3.20.20.210">
    <property type="match status" value="1"/>
</dbReference>
<dbReference type="Proteomes" id="UP001150266">
    <property type="component" value="Unassembled WGS sequence"/>
</dbReference>
<reference evidence="1" key="1">
    <citation type="submission" date="2022-08" db="EMBL/GenBank/DDBJ databases">
        <title>A Global Phylogenomic Analysis of the Shiitake Genus Lentinula.</title>
        <authorList>
            <consortium name="DOE Joint Genome Institute"/>
            <person name="Sierra-Patev S."/>
            <person name="Min B."/>
            <person name="Naranjo-Ortiz M."/>
            <person name="Looney B."/>
            <person name="Konkel Z."/>
            <person name="Slot J.C."/>
            <person name="Sakamoto Y."/>
            <person name="Steenwyk J.L."/>
            <person name="Rokas A."/>
            <person name="Carro J."/>
            <person name="Camarero S."/>
            <person name="Ferreira P."/>
            <person name="Molpeceres G."/>
            <person name="Ruiz-Duenas F.J."/>
            <person name="Serrano A."/>
            <person name="Henrissat B."/>
            <person name="Drula E."/>
            <person name="Hughes K.W."/>
            <person name="Mata J.L."/>
            <person name="Ishikawa N.K."/>
            <person name="Vargas-Isla R."/>
            <person name="Ushijima S."/>
            <person name="Smith C.A."/>
            <person name="Ahrendt S."/>
            <person name="Andreopoulos W."/>
            <person name="He G."/>
            <person name="Labutti K."/>
            <person name="Lipzen A."/>
            <person name="Ng V."/>
            <person name="Riley R."/>
            <person name="Sandor L."/>
            <person name="Barry K."/>
            <person name="Martinez A.T."/>
            <person name="Xiao Y."/>
            <person name="Gibbons J.G."/>
            <person name="Terashima K."/>
            <person name="Grigoriev I.V."/>
            <person name="Hibbett D.S."/>
        </authorList>
    </citation>
    <scope>NUCLEOTIDE SEQUENCE</scope>
    <source>
        <strain evidence="1">JLM2183</strain>
    </source>
</reference>
<dbReference type="InterPro" id="IPR002629">
    <property type="entry name" value="Met_Synth_C/arc"/>
</dbReference>
<dbReference type="AlphaFoldDB" id="A0A9W9DK15"/>
<organism evidence="1 2">
    <name type="scientific">Lentinula aciculospora</name>
    <dbReference type="NCBI Taxonomy" id="153920"/>
    <lineage>
        <taxon>Eukaryota</taxon>
        <taxon>Fungi</taxon>
        <taxon>Dikarya</taxon>
        <taxon>Basidiomycota</taxon>
        <taxon>Agaricomycotina</taxon>
        <taxon>Agaricomycetes</taxon>
        <taxon>Agaricomycetidae</taxon>
        <taxon>Agaricales</taxon>
        <taxon>Marasmiineae</taxon>
        <taxon>Omphalotaceae</taxon>
        <taxon>Lentinula</taxon>
    </lineage>
</organism>
<name>A0A9W9DK15_9AGAR</name>
<evidence type="ECO:0000313" key="2">
    <source>
        <dbReference type="Proteomes" id="UP001150266"/>
    </source>
</evidence>
<dbReference type="InterPro" id="IPR038071">
    <property type="entry name" value="UROD/MetE-like_sf"/>
</dbReference>
<dbReference type="PANTHER" id="PTHR43844">
    <property type="entry name" value="METHIONINE SYNTHASE"/>
    <property type="match status" value="1"/>
</dbReference>
<protein>
    <submittedName>
        <fullName evidence="1">Methionine synthase-like protein</fullName>
    </submittedName>
</protein>
<dbReference type="GO" id="GO:0008270">
    <property type="term" value="F:zinc ion binding"/>
    <property type="evidence" value="ECO:0007669"/>
    <property type="project" value="InterPro"/>
</dbReference>
<gene>
    <name evidence="1" type="ORF">J3R30DRAFT_3295404</name>
</gene>
<proteinExistence type="predicted"/>
<evidence type="ECO:0000313" key="1">
    <source>
        <dbReference type="EMBL" id="KAJ4474388.1"/>
    </source>
</evidence>
<dbReference type="PANTHER" id="PTHR43844:SF2">
    <property type="entry name" value="SYNTHASE, VITAMIN-B12 INDEPENDENT, PUTATIVE (AFU_ORTHOLOGUE AFUA_3G12060)-RELATED"/>
    <property type="match status" value="1"/>
</dbReference>
<dbReference type="EMBL" id="JAOTPV010000016">
    <property type="protein sequence ID" value="KAJ4474388.1"/>
    <property type="molecule type" value="Genomic_DNA"/>
</dbReference>
<keyword evidence="2" id="KW-1185">Reference proteome</keyword>
<accession>A0A9W9DK15</accession>
<dbReference type="CDD" id="cd03311">
    <property type="entry name" value="CIMS_C_terminal_like"/>
    <property type="match status" value="1"/>
</dbReference>